<reference evidence="2" key="1">
    <citation type="submission" date="2014-07" db="EMBL/GenBank/DDBJ databases">
        <authorList>
            <person name="Monot Marc"/>
        </authorList>
    </citation>
    <scope>NUCLEOTIDE SEQUENCE</scope>
    <source>
        <strain evidence="3">7032989</strain>
        <strain evidence="2">7032994</strain>
    </source>
</reference>
<protein>
    <submittedName>
        <fullName evidence="2">Uncharacterized protein</fullName>
    </submittedName>
</protein>
<dbReference type="EMBL" id="LK933105">
    <property type="protein sequence ID" value="CDT31911.1"/>
    <property type="molecule type" value="Genomic_DNA"/>
</dbReference>
<proteinExistence type="predicted"/>
<evidence type="ECO:0000313" key="1">
    <source>
        <dbReference type="EMBL" id="CDS84072.1"/>
    </source>
</evidence>
<gene>
    <name evidence="3" type="ORF">BN1095_430053</name>
    <name evidence="1" type="ORF">BN1096_300017</name>
    <name evidence="2" type="ORF">BN1097_310017</name>
</gene>
<sequence>MVPVRTSCSLFLVYKNIEYKKYLTVKLTTKKQIVIKGGRDYEDSNNR</sequence>
<evidence type="ECO:0000313" key="2">
    <source>
        <dbReference type="EMBL" id="CDS84529.1"/>
    </source>
</evidence>
<dbReference type="EMBL" id="LK932481">
    <property type="protein sequence ID" value="CDS84072.1"/>
    <property type="molecule type" value="Genomic_DNA"/>
</dbReference>
<organism evidence="2">
    <name type="scientific">Clostridioides difficile</name>
    <name type="common">Peptoclostridium difficile</name>
    <dbReference type="NCBI Taxonomy" id="1496"/>
    <lineage>
        <taxon>Bacteria</taxon>
        <taxon>Bacillati</taxon>
        <taxon>Bacillota</taxon>
        <taxon>Clostridia</taxon>
        <taxon>Peptostreptococcales</taxon>
        <taxon>Peptostreptococcaceae</taxon>
        <taxon>Clostridioides</taxon>
    </lineage>
</organism>
<name>A0A069A0T7_CLODI</name>
<accession>A0A069A0T7</accession>
<dbReference type="AlphaFoldDB" id="A0A069A0T7"/>
<evidence type="ECO:0000313" key="3">
    <source>
        <dbReference type="EMBL" id="CDT31911.1"/>
    </source>
</evidence>
<dbReference type="EMBL" id="LK932367">
    <property type="protein sequence ID" value="CDS84529.1"/>
    <property type="molecule type" value="Genomic_DNA"/>
</dbReference>